<dbReference type="Gene3D" id="3.30.70.600">
    <property type="entry name" value="Ribosomal protein S10 domain"/>
    <property type="match status" value="1"/>
</dbReference>
<proteinExistence type="predicted"/>
<keyword evidence="2" id="KW-0687">Ribonucleoprotein</keyword>
<keyword evidence="4" id="KW-0496">Mitochondrion</keyword>
<dbReference type="AlphaFoldDB" id="A0A140F2W3"/>
<accession>A0A140F2W3</accession>
<reference evidence="4" key="1">
    <citation type="journal article" date="2016" name="Genome Biol. Evol.">
        <title>A Comparative Analysis of Mitochondrial Genomes in Eustigmatophyte Algae.</title>
        <authorList>
            <person name="Sevcikova T."/>
            <person name="Klimes V."/>
            <person name="Zbrankova V."/>
            <person name="Strnad H."/>
            <person name="Hroudova M."/>
            <person name="Vlcek C."/>
            <person name="Elias M."/>
        </authorList>
    </citation>
    <scope>NUCLEOTIDE SEQUENCE</scope>
    <source>
        <strain evidence="4">MarTras 21</strain>
    </source>
</reference>
<dbReference type="SMART" id="SM01403">
    <property type="entry name" value="Ribosomal_S10"/>
    <property type="match status" value="1"/>
</dbReference>
<dbReference type="EMBL" id="KU501222">
    <property type="protein sequence ID" value="AML60747.1"/>
    <property type="molecule type" value="Genomic_DNA"/>
</dbReference>
<evidence type="ECO:0000259" key="3">
    <source>
        <dbReference type="SMART" id="SM01403"/>
    </source>
</evidence>
<evidence type="ECO:0000256" key="1">
    <source>
        <dbReference type="ARBA" id="ARBA00022980"/>
    </source>
</evidence>
<gene>
    <name evidence="4" type="primary">rps10</name>
</gene>
<geneLocation type="mitochondrion" evidence="4"/>
<name>A0A140F2W3_9STRA</name>
<evidence type="ECO:0000313" key="4">
    <source>
        <dbReference type="EMBL" id="AML60747.1"/>
    </source>
</evidence>
<dbReference type="GO" id="GO:0005840">
    <property type="term" value="C:ribosome"/>
    <property type="evidence" value="ECO:0007669"/>
    <property type="project" value="UniProtKB-KW"/>
</dbReference>
<sequence>MNKNKYPELLLRFQTHNKKSSDKFKKALYALAKCKNLEFSSIDLPVERKKVTLLKSPHVNKKAKDQFETRLYNGLIVLRGYPFDDKILQLINSMISSDLLLKLSYKSYLC</sequence>
<evidence type="ECO:0000256" key="2">
    <source>
        <dbReference type="ARBA" id="ARBA00023274"/>
    </source>
</evidence>
<dbReference type="Pfam" id="PF00338">
    <property type="entry name" value="Ribosomal_S10"/>
    <property type="match status" value="1"/>
</dbReference>
<organism evidence="4">
    <name type="scientific">Monodopsis sp. MarTras21</name>
    <dbReference type="NCBI Taxonomy" id="1745953"/>
    <lineage>
        <taxon>Eukaryota</taxon>
        <taxon>Sar</taxon>
        <taxon>Stramenopiles</taxon>
        <taxon>Ochrophyta</taxon>
        <taxon>Eustigmatophyceae</taxon>
        <taxon>Eustigmatales</taxon>
        <taxon>Monodopsidaceae</taxon>
        <taxon>Monodopsis</taxon>
    </lineage>
</organism>
<dbReference type="SUPFAM" id="SSF54999">
    <property type="entry name" value="Ribosomal protein S10"/>
    <property type="match status" value="1"/>
</dbReference>
<feature type="domain" description="Small ribosomal subunit protein uS10" evidence="3">
    <location>
        <begin position="10"/>
        <end position="104"/>
    </location>
</feature>
<keyword evidence="1 4" id="KW-0689">Ribosomal protein</keyword>
<dbReference type="InterPro" id="IPR036838">
    <property type="entry name" value="Ribosomal_uS10_dom_sf"/>
</dbReference>
<protein>
    <submittedName>
        <fullName evidence="4">30S ribosomal protein S10</fullName>
    </submittedName>
</protein>
<dbReference type="GO" id="GO:1990904">
    <property type="term" value="C:ribonucleoprotein complex"/>
    <property type="evidence" value="ECO:0007669"/>
    <property type="project" value="UniProtKB-KW"/>
</dbReference>
<dbReference type="InterPro" id="IPR027486">
    <property type="entry name" value="Ribosomal_uS10_dom"/>
</dbReference>